<keyword evidence="3" id="KW-1185">Reference proteome</keyword>
<gene>
    <name evidence="2" type="ORF">L227DRAFT_38910</name>
</gene>
<proteinExistence type="predicted"/>
<sequence length="338" mass="36350">MEAPTLTPLILPPALQVEVGSIVDLLIIETVFPTLLVPVAVFLFSSTTPDVRRKPVFVLNVIAILLGLIFGGVAMACLSRAMSGREVKPGFVVGLLGLYFFIPVCVQCILFVRILAVYSPRFLSWTHATFIYGSLSAISVARVVNVGIALKRVQDGSRGSDNPWVASTVGWHVPSAKAELFMALLYDVIASSLFLLRLHQGGALKAGVPMTNQAEIITSGGRMSSYSSRLRALFWIASTNFVVPVVFGICLLIMIFHEKNIVPVIAVLSVNIYVEIISVLLATLWCSGMRPETPARSLEAGMVESISTAKFASPSVLTSRVNVELDTVYTSSGGSDST</sequence>
<reference evidence="2" key="1">
    <citation type="journal article" date="2018" name="Genome Biol. Evol.">
        <title>Genomics and development of Lentinus tigrinus, a white-rot wood-decaying mushroom with dimorphic fruiting bodies.</title>
        <authorList>
            <person name="Wu B."/>
            <person name="Xu Z."/>
            <person name="Knudson A."/>
            <person name="Carlson A."/>
            <person name="Chen N."/>
            <person name="Kovaka S."/>
            <person name="LaButti K."/>
            <person name="Lipzen A."/>
            <person name="Pennachio C."/>
            <person name="Riley R."/>
            <person name="Schakwitz W."/>
            <person name="Umezawa K."/>
            <person name="Ohm R.A."/>
            <person name="Grigoriev I.V."/>
            <person name="Nagy L.G."/>
            <person name="Gibbons J."/>
            <person name="Hibbett D."/>
        </authorList>
    </citation>
    <scope>NUCLEOTIDE SEQUENCE [LARGE SCALE GENOMIC DNA]</scope>
    <source>
        <strain evidence="2">ALCF2SS1-6</strain>
    </source>
</reference>
<dbReference type="EMBL" id="ML122351">
    <property type="protein sequence ID" value="RPD52578.1"/>
    <property type="molecule type" value="Genomic_DNA"/>
</dbReference>
<keyword evidence="1" id="KW-0812">Transmembrane</keyword>
<feature type="transmembrane region" description="Helical" evidence="1">
    <location>
        <begin position="96"/>
        <end position="118"/>
    </location>
</feature>
<keyword evidence="1" id="KW-0472">Membrane</keyword>
<evidence type="ECO:0000313" key="2">
    <source>
        <dbReference type="EMBL" id="RPD52578.1"/>
    </source>
</evidence>
<evidence type="ECO:0000256" key="1">
    <source>
        <dbReference type="SAM" id="Phobius"/>
    </source>
</evidence>
<dbReference type="OrthoDB" id="2742556at2759"/>
<feature type="transmembrane region" description="Helical" evidence="1">
    <location>
        <begin position="56"/>
        <end position="76"/>
    </location>
</feature>
<accession>A0A5C2RLS8</accession>
<evidence type="ECO:0000313" key="3">
    <source>
        <dbReference type="Proteomes" id="UP000313359"/>
    </source>
</evidence>
<feature type="transmembrane region" description="Helical" evidence="1">
    <location>
        <begin position="232"/>
        <end position="255"/>
    </location>
</feature>
<keyword evidence="1" id="KW-1133">Transmembrane helix</keyword>
<protein>
    <recommendedName>
        <fullName evidence="4">G-protein coupled receptors family 1 profile domain-containing protein</fullName>
    </recommendedName>
</protein>
<feature type="transmembrane region" description="Helical" evidence="1">
    <location>
        <begin position="261"/>
        <end position="286"/>
    </location>
</feature>
<name>A0A5C2RLS8_9APHY</name>
<dbReference type="Proteomes" id="UP000313359">
    <property type="component" value="Unassembled WGS sequence"/>
</dbReference>
<dbReference type="AlphaFoldDB" id="A0A5C2RLS8"/>
<feature type="transmembrane region" description="Helical" evidence="1">
    <location>
        <begin position="130"/>
        <end position="150"/>
    </location>
</feature>
<feature type="transmembrane region" description="Helical" evidence="1">
    <location>
        <begin position="180"/>
        <end position="198"/>
    </location>
</feature>
<evidence type="ECO:0008006" key="4">
    <source>
        <dbReference type="Google" id="ProtNLM"/>
    </source>
</evidence>
<dbReference type="SUPFAM" id="SSF81321">
    <property type="entry name" value="Family A G protein-coupled receptor-like"/>
    <property type="match status" value="1"/>
</dbReference>
<feature type="transmembrane region" description="Helical" evidence="1">
    <location>
        <begin position="26"/>
        <end position="44"/>
    </location>
</feature>
<organism evidence="2 3">
    <name type="scientific">Lentinus tigrinus ALCF2SS1-6</name>
    <dbReference type="NCBI Taxonomy" id="1328759"/>
    <lineage>
        <taxon>Eukaryota</taxon>
        <taxon>Fungi</taxon>
        <taxon>Dikarya</taxon>
        <taxon>Basidiomycota</taxon>
        <taxon>Agaricomycotina</taxon>
        <taxon>Agaricomycetes</taxon>
        <taxon>Polyporales</taxon>
        <taxon>Polyporaceae</taxon>
        <taxon>Lentinus</taxon>
    </lineage>
</organism>